<keyword evidence="10" id="KW-1006">Bacterial flagellum protein export</keyword>
<reference evidence="12" key="1">
    <citation type="journal article" date="2010" name="Stand. Genomic Sci.">
        <title>Complete genome sequence of Sulfurimonas autotrophica type strain (OK10).</title>
        <authorList>
            <person name="Sikorski J."/>
            <person name="Munk C."/>
            <person name="Lapidus A."/>
            <person name="Djao O."/>
            <person name="Lucas S."/>
            <person name="Glavina Del Rio T."/>
            <person name="Nolan M."/>
            <person name="Tice H."/>
            <person name="Han C."/>
            <person name="Cheng J."/>
            <person name="Tapia R."/>
            <person name="Goodwin L."/>
            <person name="Pitluck S."/>
            <person name="Liolios K."/>
            <person name="Ivanova N."/>
            <person name="Mavromatis K."/>
            <person name="Mikhailova N."/>
            <person name="Pati A."/>
            <person name="Sims D."/>
            <person name="Meincke L."/>
            <person name="Brettin T."/>
            <person name="Detter J."/>
            <person name="Chen A."/>
            <person name="Palaniappan K."/>
            <person name="Land M."/>
            <person name="Hauser L."/>
            <person name="Chang Y."/>
            <person name="Jeffries C."/>
            <person name="Rohde M."/>
            <person name="Lang E."/>
            <person name="Spring S."/>
            <person name="Goker M."/>
            <person name="Woyke T."/>
            <person name="Bristow J."/>
            <person name="Eisen J."/>
            <person name="Markowitz V."/>
            <person name="Hugenholtz P."/>
            <person name="Kyrpides N."/>
            <person name="Klenk H."/>
        </authorList>
    </citation>
    <scope>NUCLEOTIDE SEQUENCE [LARGE SCALE GENOMIC DNA]</scope>
    <source>
        <strain evidence="12">ATCC BAA-671 / DSM 16294 / JCM 11897 / OK10</strain>
    </source>
</reference>
<keyword evidence="9" id="KW-0472">Membrane</keyword>
<dbReference type="InterPro" id="IPR053716">
    <property type="entry name" value="Flag_assembly_chemotaxis_eff"/>
</dbReference>
<name>E0URC6_SULAO</name>
<dbReference type="STRING" id="563040.Saut_1969"/>
<evidence type="ECO:0000256" key="8">
    <source>
        <dbReference type="ARBA" id="ARBA00022927"/>
    </source>
</evidence>
<evidence type="ECO:0000256" key="3">
    <source>
        <dbReference type="ARBA" id="ARBA00020392"/>
    </source>
</evidence>
<keyword evidence="6" id="KW-0145">Chemotaxis</keyword>
<evidence type="ECO:0000256" key="10">
    <source>
        <dbReference type="ARBA" id="ARBA00023225"/>
    </source>
</evidence>
<dbReference type="EMBL" id="CP002205">
    <property type="protein sequence ID" value="ADN10012.1"/>
    <property type="molecule type" value="Genomic_DNA"/>
</dbReference>
<evidence type="ECO:0000256" key="5">
    <source>
        <dbReference type="ARBA" id="ARBA00022475"/>
    </source>
</evidence>
<dbReference type="eggNOG" id="ENOG50319NT">
    <property type="taxonomic scope" value="Bacteria"/>
</dbReference>
<evidence type="ECO:0000256" key="6">
    <source>
        <dbReference type="ARBA" id="ARBA00022500"/>
    </source>
</evidence>
<dbReference type="GO" id="GO:0044781">
    <property type="term" value="P:bacterial-type flagellum organization"/>
    <property type="evidence" value="ECO:0007669"/>
    <property type="project" value="UniProtKB-KW"/>
</dbReference>
<dbReference type="HOGENOM" id="CLU_151160_0_0_7"/>
<keyword evidence="7" id="KW-1005">Bacterial flagellum biogenesis</keyword>
<evidence type="ECO:0000256" key="4">
    <source>
        <dbReference type="ARBA" id="ARBA00022448"/>
    </source>
</evidence>
<gene>
    <name evidence="11" type="ordered locus">Saut_1969</name>
</gene>
<dbReference type="Pfam" id="PF02050">
    <property type="entry name" value="FliJ"/>
    <property type="match status" value="1"/>
</dbReference>
<evidence type="ECO:0000256" key="9">
    <source>
        <dbReference type="ARBA" id="ARBA00023136"/>
    </source>
</evidence>
<dbReference type="GO" id="GO:0015031">
    <property type="term" value="P:protein transport"/>
    <property type="evidence" value="ECO:0007669"/>
    <property type="project" value="UniProtKB-KW"/>
</dbReference>
<proteinExistence type="inferred from homology"/>
<dbReference type="RefSeq" id="WP_013327765.1">
    <property type="nucleotide sequence ID" value="NC_014506.1"/>
</dbReference>
<evidence type="ECO:0000256" key="1">
    <source>
        <dbReference type="ARBA" id="ARBA00004413"/>
    </source>
</evidence>
<protein>
    <recommendedName>
        <fullName evidence="3">Flagellar FliJ protein</fullName>
    </recommendedName>
</protein>
<organism evidence="11 12">
    <name type="scientific">Sulfurimonas autotrophica (strain ATCC BAA-671 / DSM 16294 / JCM 11897 / OK10)</name>
    <dbReference type="NCBI Taxonomy" id="563040"/>
    <lineage>
        <taxon>Bacteria</taxon>
        <taxon>Pseudomonadati</taxon>
        <taxon>Campylobacterota</taxon>
        <taxon>Epsilonproteobacteria</taxon>
        <taxon>Campylobacterales</taxon>
        <taxon>Sulfurimonadaceae</taxon>
        <taxon>Sulfurimonas</taxon>
    </lineage>
</organism>
<dbReference type="GO" id="GO:0009288">
    <property type="term" value="C:bacterial-type flagellum"/>
    <property type="evidence" value="ECO:0007669"/>
    <property type="project" value="InterPro"/>
</dbReference>
<evidence type="ECO:0000313" key="11">
    <source>
        <dbReference type="EMBL" id="ADN10012.1"/>
    </source>
</evidence>
<dbReference type="GO" id="GO:0006935">
    <property type="term" value="P:chemotaxis"/>
    <property type="evidence" value="ECO:0007669"/>
    <property type="project" value="UniProtKB-KW"/>
</dbReference>
<evidence type="ECO:0000313" key="12">
    <source>
        <dbReference type="Proteomes" id="UP000007803"/>
    </source>
</evidence>
<dbReference type="GO" id="GO:0005886">
    <property type="term" value="C:plasma membrane"/>
    <property type="evidence" value="ECO:0007669"/>
    <property type="project" value="UniProtKB-SubCell"/>
</dbReference>
<dbReference type="Proteomes" id="UP000007803">
    <property type="component" value="Chromosome"/>
</dbReference>
<dbReference type="GO" id="GO:0071973">
    <property type="term" value="P:bacterial-type flagellum-dependent cell motility"/>
    <property type="evidence" value="ECO:0007669"/>
    <property type="project" value="InterPro"/>
</dbReference>
<comment type="similarity">
    <text evidence="2">Belongs to the FliJ family.</text>
</comment>
<accession>E0URC6</accession>
<keyword evidence="4" id="KW-0813">Transport</keyword>
<evidence type="ECO:0000256" key="2">
    <source>
        <dbReference type="ARBA" id="ARBA00010004"/>
    </source>
</evidence>
<keyword evidence="5" id="KW-1003">Cell membrane</keyword>
<comment type="subcellular location">
    <subcellularLocation>
        <location evidence="1">Cell membrane</location>
        <topology evidence="1">Peripheral membrane protein</topology>
        <orientation evidence="1">Cytoplasmic side</orientation>
    </subcellularLocation>
</comment>
<dbReference type="AlphaFoldDB" id="E0URC6"/>
<evidence type="ECO:0000256" key="7">
    <source>
        <dbReference type="ARBA" id="ARBA00022795"/>
    </source>
</evidence>
<dbReference type="Gene3D" id="1.10.287.1700">
    <property type="match status" value="1"/>
</dbReference>
<keyword evidence="12" id="KW-1185">Reference proteome</keyword>
<sequence length="142" mass="16732">MKTRFSSLVHVKKNIMQKRERLLQQANANFNKANKALKDSLAFLQEIEPPSHGKIAEFLANRSLLDSQRAIIQHNEEWLVYTEKEVGQAKEQLKKDMIEYEKYKYLEYEEIQKALKEIKIQEAKDLDEIALMTYTNKNKEAS</sequence>
<dbReference type="KEGG" id="sua:Saut_1969"/>
<keyword evidence="8" id="KW-0653">Protein transport</keyword>
<dbReference type="InterPro" id="IPR012823">
    <property type="entry name" value="Flagell_FliJ"/>
</dbReference>